<protein>
    <recommendedName>
        <fullName evidence="5">Acetyltransferase</fullName>
        <ecNumber evidence="5">2.3.1.-</ecNumber>
    </recommendedName>
</protein>
<dbReference type="PANTHER" id="PTHR43017">
    <property type="entry name" value="GALACTOSIDE O-ACETYLTRANSFERASE"/>
    <property type="match status" value="1"/>
</dbReference>
<dbReference type="PROSITE" id="PS00101">
    <property type="entry name" value="HEXAPEP_TRANSFERASES"/>
    <property type="match status" value="1"/>
</dbReference>
<evidence type="ECO:0000313" key="8">
    <source>
        <dbReference type="Proteomes" id="UP000013988"/>
    </source>
</evidence>
<dbReference type="PANTHER" id="PTHR43017:SF1">
    <property type="entry name" value="ACETYLTRANSFERASE YJL218W-RELATED"/>
    <property type="match status" value="1"/>
</dbReference>
<dbReference type="Pfam" id="PF00132">
    <property type="entry name" value="Hexapep"/>
    <property type="match status" value="1"/>
</dbReference>
<comment type="similarity">
    <text evidence="1 5">Belongs to the transferase hexapeptide repeat family.</text>
</comment>
<evidence type="ECO:0000256" key="5">
    <source>
        <dbReference type="RuleBase" id="RU367021"/>
    </source>
</evidence>
<dbReference type="Proteomes" id="UP000013988">
    <property type="component" value="Unassembled WGS sequence"/>
</dbReference>
<dbReference type="GO" id="GO:0008870">
    <property type="term" value="F:galactoside O-acetyltransferase activity"/>
    <property type="evidence" value="ECO:0007669"/>
    <property type="project" value="TreeGrafter"/>
</dbReference>
<dbReference type="EC" id="2.3.1.-" evidence="5"/>
<dbReference type="SUPFAM" id="SSF51161">
    <property type="entry name" value="Trimeric LpxA-like enzymes"/>
    <property type="match status" value="1"/>
</dbReference>
<dbReference type="Gene3D" id="2.160.10.10">
    <property type="entry name" value="Hexapeptide repeat proteins"/>
    <property type="match status" value="1"/>
</dbReference>
<feature type="domain" description="Maltose/galactoside acetyltransferase" evidence="6">
    <location>
        <begin position="4"/>
        <end position="58"/>
    </location>
</feature>
<dbReference type="FunFam" id="2.160.10.10:FF:000008">
    <property type="entry name" value="Maltose O-acetyltransferase"/>
    <property type="match status" value="1"/>
</dbReference>
<dbReference type="CDD" id="cd03357">
    <property type="entry name" value="LbH_MAT_GAT"/>
    <property type="match status" value="1"/>
</dbReference>
<keyword evidence="3" id="KW-0677">Repeat</keyword>
<dbReference type="OrthoDB" id="9801697at2"/>
<dbReference type="EMBL" id="ASRV01000176">
    <property type="protein sequence ID" value="EOR20883.1"/>
    <property type="molecule type" value="Genomic_DNA"/>
</dbReference>
<evidence type="ECO:0000259" key="6">
    <source>
        <dbReference type="SMART" id="SM01266"/>
    </source>
</evidence>
<evidence type="ECO:0000313" key="7">
    <source>
        <dbReference type="EMBL" id="EOR20883.1"/>
    </source>
</evidence>
<dbReference type="RefSeq" id="WP_016208287.1">
    <property type="nucleotide sequence ID" value="NZ_ASRV01000176.1"/>
</dbReference>
<reference evidence="7 8" key="1">
    <citation type="submission" date="2013-03" db="EMBL/GenBank/DDBJ databases">
        <title>Whole genome shotgun sequencing of Clostridium sartagoforme AAU1.</title>
        <authorList>
            <person name="Joshi C.G."/>
            <person name="Duggirala S.M."/>
            <person name="Nathani N.M."/>
            <person name="Bhatt V.D."/>
            <person name="Patel A.K."/>
            <person name="Pandya P.R."/>
            <person name="KaPatel J.A."/>
        </authorList>
    </citation>
    <scope>NUCLEOTIDE SEQUENCE [LARGE SCALE GENOMIC DNA]</scope>
    <source>
        <strain evidence="7 8">AAU1</strain>
    </source>
</reference>
<dbReference type="AlphaFoldDB" id="R9BV13"/>
<comment type="caution">
    <text evidence="7">The sequence shown here is derived from an EMBL/GenBank/DDBJ whole genome shotgun (WGS) entry which is preliminary data.</text>
</comment>
<dbReference type="InterPro" id="IPR001451">
    <property type="entry name" value="Hexapep"/>
</dbReference>
<evidence type="ECO:0000256" key="2">
    <source>
        <dbReference type="ARBA" id="ARBA00022679"/>
    </source>
</evidence>
<evidence type="ECO:0000256" key="3">
    <source>
        <dbReference type="ARBA" id="ARBA00022737"/>
    </source>
</evidence>
<keyword evidence="8" id="KW-1185">Reference proteome</keyword>
<dbReference type="Pfam" id="PF12464">
    <property type="entry name" value="Mac"/>
    <property type="match status" value="1"/>
</dbReference>
<gene>
    <name evidence="7" type="primary">lacA</name>
    <name evidence="7" type="ORF">A500_15083</name>
</gene>
<dbReference type="SMART" id="SM01266">
    <property type="entry name" value="Mac"/>
    <property type="match status" value="1"/>
</dbReference>
<name>R9BV13_9CLOT</name>
<keyword evidence="2 5" id="KW-0808">Transferase</keyword>
<proteinExistence type="inferred from homology"/>
<dbReference type="InterPro" id="IPR011004">
    <property type="entry name" value="Trimer_LpxA-like_sf"/>
</dbReference>
<dbReference type="InterPro" id="IPR039369">
    <property type="entry name" value="LacA-like"/>
</dbReference>
<keyword evidence="4 5" id="KW-0012">Acyltransferase</keyword>
<accession>R9BV13</accession>
<dbReference type="InterPro" id="IPR018357">
    <property type="entry name" value="Hexapep_transf_CS"/>
</dbReference>
<dbReference type="PATRIC" id="fig|1202534.3.peg.2984"/>
<evidence type="ECO:0000256" key="4">
    <source>
        <dbReference type="ARBA" id="ARBA00023315"/>
    </source>
</evidence>
<evidence type="ECO:0000256" key="1">
    <source>
        <dbReference type="ARBA" id="ARBA00007274"/>
    </source>
</evidence>
<dbReference type="InterPro" id="IPR024688">
    <property type="entry name" value="Mac_dom"/>
</dbReference>
<organism evidence="7 8">
    <name type="scientific">Clostridium sartagoforme AAU1</name>
    <dbReference type="NCBI Taxonomy" id="1202534"/>
    <lineage>
        <taxon>Bacteria</taxon>
        <taxon>Bacillati</taxon>
        <taxon>Bacillota</taxon>
        <taxon>Clostridia</taxon>
        <taxon>Eubacteriales</taxon>
        <taxon>Clostridiaceae</taxon>
        <taxon>Clostridium</taxon>
    </lineage>
</organism>
<sequence length="200" mass="22726">MGIRERMQNGQIYTDLEEGLPQERLYGKELVYDYNLTRPSEEDKRNEILKRLFGHVGKNIWIEPPLRVAYGNRTYIGDNFYANFNLVLVDDINIFIGNNVMFAPNVTISTTGHPVHPDLRKNGEQFSFPVKIEDNVWIGSNVVILPGVTIGENSVIGAGSVVTKDIPKNVVAVGNPCKVLRPITDRDRKYYYKDLKVDDI</sequence>